<accession>A0ACC1A367</accession>
<reference evidence="2" key="1">
    <citation type="journal article" date="2023" name="G3 (Bethesda)">
        <title>Genome assembly and association tests identify interacting loci associated with vigor, precocity, and sex in interspecific pistachio rootstocks.</title>
        <authorList>
            <person name="Palmer W."/>
            <person name="Jacygrad E."/>
            <person name="Sagayaradj S."/>
            <person name="Cavanaugh K."/>
            <person name="Han R."/>
            <person name="Bertier L."/>
            <person name="Beede B."/>
            <person name="Kafkas S."/>
            <person name="Golino D."/>
            <person name="Preece J."/>
            <person name="Michelmore R."/>
        </authorList>
    </citation>
    <scope>NUCLEOTIDE SEQUENCE [LARGE SCALE GENOMIC DNA]</scope>
</reference>
<protein>
    <submittedName>
        <fullName evidence="1">Uncharacterized protein</fullName>
    </submittedName>
</protein>
<dbReference type="EMBL" id="CM047908">
    <property type="protein sequence ID" value="KAJ0081708.1"/>
    <property type="molecule type" value="Genomic_DNA"/>
</dbReference>
<sequence length="181" mass="19511">MITDFHPILLFLANPGHEIVGVMTQVGSKVKIFKIGDKAGVGLFSPMKFYGLDKAGMYVGVVGLDGLGHVAVKFAKAFGMKVTVISTTPSKKIEAIQQLKADSFLAAVSTMDGRKMIGGSAIGGMKETQEMIEFAAKHNITANVEVISMDYVNKAMDRLAEGDVRYRFVIDIGNTLKPQLP</sequence>
<proteinExistence type="predicted"/>
<evidence type="ECO:0000313" key="1">
    <source>
        <dbReference type="EMBL" id="KAJ0081708.1"/>
    </source>
</evidence>
<organism evidence="1 2">
    <name type="scientific">Pistacia atlantica</name>
    <dbReference type="NCBI Taxonomy" id="434234"/>
    <lineage>
        <taxon>Eukaryota</taxon>
        <taxon>Viridiplantae</taxon>
        <taxon>Streptophyta</taxon>
        <taxon>Embryophyta</taxon>
        <taxon>Tracheophyta</taxon>
        <taxon>Spermatophyta</taxon>
        <taxon>Magnoliopsida</taxon>
        <taxon>eudicotyledons</taxon>
        <taxon>Gunneridae</taxon>
        <taxon>Pentapetalae</taxon>
        <taxon>rosids</taxon>
        <taxon>malvids</taxon>
        <taxon>Sapindales</taxon>
        <taxon>Anacardiaceae</taxon>
        <taxon>Pistacia</taxon>
    </lineage>
</organism>
<evidence type="ECO:0000313" key="2">
    <source>
        <dbReference type="Proteomes" id="UP001164250"/>
    </source>
</evidence>
<gene>
    <name evidence="1" type="ORF">Patl1_11404</name>
</gene>
<dbReference type="Proteomes" id="UP001164250">
    <property type="component" value="Chromosome 12"/>
</dbReference>
<comment type="caution">
    <text evidence="1">The sequence shown here is derived from an EMBL/GenBank/DDBJ whole genome shotgun (WGS) entry which is preliminary data.</text>
</comment>
<name>A0ACC1A367_9ROSI</name>
<keyword evidence="2" id="KW-1185">Reference proteome</keyword>